<dbReference type="Pfam" id="PF04324">
    <property type="entry name" value="Fer2_BFD"/>
    <property type="match status" value="1"/>
</dbReference>
<dbReference type="GO" id="GO:0016491">
    <property type="term" value="F:oxidoreductase activity"/>
    <property type="evidence" value="ECO:0007669"/>
    <property type="project" value="UniProtKB-KW"/>
</dbReference>
<dbReference type="InterPro" id="IPR051691">
    <property type="entry name" value="Metab_Enz_Cyan_OpOx_G3PDH"/>
</dbReference>
<evidence type="ECO:0000256" key="1">
    <source>
        <dbReference type="ARBA" id="ARBA00023002"/>
    </source>
</evidence>
<name>A0A6F9E1H3_9BACL</name>
<evidence type="ECO:0000313" key="4">
    <source>
        <dbReference type="Proteomes" id="UP000502196"/>
    </source>
</evidence>
<dbReference type="RefSeq" id="WP_170085112.1">
    <property type="nucleotide sequence ID" value="NZ_CP047971.1"/>
</dbReference>
<keyword evidence="1" id="KW-0560">Oxidoreductase</keyword>
<evidence type="ECO:0000259" key="2">
    <source>
        <dbReference type="Pfam" id="PF04324"/>
    </source>
</evidence>
<protein>
    <submittedName>
        <fullName evidence="3">(2Fe-2S)-binding protein</fullName>
    </submittedName>
</protein>
<dbReference type="PANTHER" id="PTHR42949:SF3">
    <property type="entry name" value="ANAEROBIC GLYCEROL-3-PHOSPHATE DEHYDROGENASE SUBUNIT B"/>
    <property type="match status" value="1"/>
</dbReference>
<evidence type="ECO:0000313" key="3">
    <source>
        <dbReference type="EMBL" id="CAB3391588.1"/>
    </source>
</evidence>
<dbReference type="EMBL" id="LR792683">
    <property type="protein sequence ID" value="CAB3391588.1"/>
    <property type="molecule type" value="Genomic_DNA"/>
</dbReference>
<dbReference type="Proteomes" id="UP000502196">
    <property type="component" value="Chromosome"/>
</dbReference>
<gene>
    <name evidence="3" type="ORF">COOX1_0986</name>
</gene>
<reference evidence="3 4" key="1">
    <citation type="submission" date="2020-04" db="EMBL/GenBank/DDBJ databases">
        <authorList>
            <person name="Hogendoorn C."/>
        </authorList>
    </citation>
    <scope>NUCLEOTIDE SEQUENCE [LARGE SCALE GENOMIC DNA]</scope>
    <source>
        <strain evidence="3">COOX1</strain>
    </source>
</reference>
<organism evidence="3 4">
    <name type="scientific">Kyrpidia spormannii</name>
    <dbReference type="NCBI Taxonomy" id="2055160"/>
    <lineage>
        <taxon>Bacteria</taxon>
        <taxon>Bacillati</taxon>
        <taxon>Bacillota</taxon>
        <taxon>Bacilli</taxon>
        <taxon>Bacillales</taxon>
        <taxon>Alicyclobacillaceae</taxon>
        <taxon>Kyrpidia</taxon>
    </lineage>
</organism>
<accession>A0A6F9E1H3</accession>
<dbReference type="PANTHER" id="PTHR42949">
    <property type="entry name" value="ANAEROBIC GLYCEROL-3-PHOSPHATE DEHYDROGENASE SUBUNIT B"/>
    <property type="match status" value="1"/>
</dbReference>
<dbReference type="AlphaFoldDB" id="A0A6F9E1H3"/>
<dbReference type="InterPro" id="IPR007419">
    <property type="entry name" value="BFD-like_2Fe2S-bd_dom"/>
</dbReference>
<dbReference type="InterPro" id="IPR041854">
    <property type="entry name" value="BFD-like_2Fe2S-bd_dom_sf"/>
</dbReference>
<sequence length="92" mass="10495">MDRSDRIIVCRCEEVELREVERAVREGAGTSQEIKMMTRAGMGPCQGRVCRALLETLTQEDLETFPVLPSRLTYHKPVRPVHLGQVAERETQ</sequence>
<dbReference type="Gene3D" id="1.10.10.1100">
    <property type="entry name" value="BFD-like [2Fe-2S]-binding domain"/>
    <property type="match status" value="1"/>
</dbReference>
<proteinExistence type="predicted"/>
<feature type="domain" description="BFD-like [2Fe-2S]-binding" evidence="2">
    <location>
        <begin position="8"/>
        <end position="57"/>
    </location>
</feature>